<evidence type="ECO:0000313" key="2">
    <source>
        <dbReference type="Proteomes" id="UP000026915"/>
    </source>
</evidence>
<name>A0A061F2L5_THECC</name>
<dbReference type="Proteomes" id="UP000026915">
    <property type="component" value="Chromosome 5"/>
</dbReference>
<proteinExistence type="predicted"/>
<dbReference type="HOGENOM" id="CLU_2643038_0_0_1"/>
<organism evidence="1 2">
    <name type="scientific">Theobroma cacao</name>
    <name type="common">Cacao</name>
    <name type="synonym">Cocoa</name>
    <dbReference type="NCBI Taxonomy" id="3641"/>
    <lineage>
        <taxon>Eukaryota</taxon>
        <taxon>Viridiplantae</taxon>
        <taxon>Streptophyta</taxon>
        <taxon>Embryophyta</taxon>
        <taxon>Tracheophyta</taxon>
        <taxon>Spermatophyta</taxon>
        <taxon>Magnoliopsida</taxon>
        <taxon>eudicotyledons</taxon>
        <taxon>Gunneridae</taxon>
        <taxon>Pentapetalae</taxon>
        <taxon>rosids</taxon>
        <taxon>malvids</taxon>
        <taxon>Malvales</taxon>
        <taxon>Malvaceae</taxon>
        <taxon>Byttnerioideae</taxon>
        <taxon>Theobroma</taxon>
    </lineage>
</organism>
<dbReference type="Gramene" id="EOY08739">
    <property type="protein sequence ID" value="EOY08739"/>
    <property type="gene ID" value="TCM_023860"/>
</dbReference>
<dbReference type="InParanoid" id="A0A061F2L5"/>
<gene>
    <name evidence="1" type="ORF">TCM_023860</name>
</gene>
<evidence type="ECO:0000313" key="1">
    <source>
        <dbReference type="EMBL" id="EOY08739.1"/>
    </source>
</evidence>
<dbReference type="EMBL" id="CM001883">
    <property type="protein sequence ID" value="EOY08739.1"/>
    <property type="molecule type" value="Genomic_DNA"/>
</dbReference>
<protein>
    <submittedName>
        <fullName evidence="1">Uncharacterized protein</fullName>
    </submittedName>
</protein>
<reference evidence="1 2" key="1">
    <citation type="journal article" date="2013" name="Genome Biol.">
        <title>The genome sequence of the most widely cultivated cacao type and its use to identify candidate genes regulating pod color.</title>
        <authorList>
            <person name="Motamayor J.C."/>
            <person name="Mockaitis K."/>
            <person name="Schmutz J."/>
            <person name="Haiminen N."/>
            <person name="Iii D.L."/>
            <person name="Cornejo O."/>
            <person name="Findley S.D."/>
            <person name="Zheng P."/>
            <person name="Utro F."/>
            <person name="Royaert S."/>
            <person name="Saski C."/>
            <person name="Jenkins J."/>
            <person name="Podicheti R."/>
            <person name="Zhao M."/>
            <person name="Scheffler B.E."/>
            <person name="Stack J.C."/>
            <person name="Feltus F.A."/>
            <person name="Mustiga G.M."/>
            <person name="Amores F."/>
            <person name="Phillips W."/>
            <person name="Marelli J.P."/>
            <person name="May G.D."/>
            <person name="Shapiro H."/>
            <person name="Ma J."/>
            <person name="Bustamante C.D."/>
            <person name="Schnell R.J."/>
            <person name="Main D."/>
            <person name="Gilbert D."/>
            <person name="Parida L."/>
            <person name="Kuhn D.N."/>
        </authorList>
    </citation>
    <scope>NUCLEOTIDE SEQUENCE [LARGE SCALE GENOMIC DNA]</scope>
    <source>
        <strain evidence="2">cv. Matina 1-6</strain>
    </source>
</reference>
<sequence>MIFLQRYSHQLFTLQSWSAWVFLLQSCIWGQYQLGREGIPWIIMAELEASSVRLGSSTTTFDIIFKWSSAFLEMYHS</sequence>
<accession>A0A061F2L5</accession>
<dbReference type="PROSITE" id="PS51257">
    <property type="entry name" value="PROKAR_LIPOPROTEIN"/>
    <property type="match status" value="1"/>
</dbReference>
<keyword evidence="2" id="KW-1185">Reference proteome</keyword>
<dbReference type="AlphaFoldDB" id="A0A061F2L5"/>